<accession>A0A5M9QYC6</accession>
<dbReference type="AlphaFoldDB" id="A0A5M9QYC6"/>
<dbReference type="InterPro" id="IPR012339">
    <property type="entry name" value="Phage_T4_Gp32_ssDNA-bd"/>
</dbReference>
<name>A0A5M9QYC6_9GAMM</name>
<dbReference type="GO" id="GO:0003697">
    <property type="term" value="F:single-stranded DNA binding"/>
    <property type="evidence" value="ECO:0007669"/>
    <property type="project" value="InterPro"/>
</dbReference>
<gene>
    <name evidence="2" type="ORF">F4V73_18000</name>
</gene>
<dbReference type="Pfam" id="PF08804">
    <property type="entry name" value="gp32"/>
    <property type="match status" value="1"/>
</dbReference>
<feature type="domain" description="Bacteriophage T4 Gp32 single-stranded DNA-binding" evidence="1">
    <location>
        <begin position="30"/>
        <end position="225"/>
    </location>
</feature>
<comment type="caution">
    <text evidence="2">The sequence shown here is derived from an EMBL/GenBank/DDBJ whole genome shotgun (WGS) entry which is preliminary data.</text>
</comment>
<protein>
    <submittedName>
        <fullName evidence="2">Regulator</fullName>
    </submittedName>
</protein>
<dbReference type="OrthoDB" id="7062035at2"/>
<dbReference type="InterPro" id="IPR044947">
    <property type="entry name" value="Phage_T4_Gp32_ssDNA-bd_sf"/>
</dbReference>
<dbReference type="RefSeq" id="WP_067370470.1">
    <property type="nucleotide sequence ID" value="NZ_BAAAFS010000007.1"/>
</dbReference>
<sequence length="329" mass="34877">MSNLLALIRGKRKEMAEKRASRGVDIAKMQNGVQYLRIFPNFDDAEGVFFHPFGMHYAKTKEDGKEKVVASICRSVAFGEPCELCNTLMEAKAVHKGNKVMEEIIQDSRSSFRYLVNGALTATPDIRTAEKGQLIELPQTVFEDILKLIDEDMTDVIGNPLSATDGYCYMINRTGAGRETRYSVSPSRREGKAAIPEELKTGVLNLESFVKSQDDVNKYALTGKIIAASTGIAFSASSTLSLPATGTTGVGELPGFSSSKPADDVPFDTGAADAAKSAAAEASAVEFTGAADATASAAAVTPAAPVASPSNDSLAEQDLADMMKALEGV</sequence>
<dbReference type="Proteomes" id="UP000322181">
    <property type="component" value="Unassembled WGS sequence"/>
</dbReference>
<proteinExistence type="predicted"/>
<evidence type="ECO:0000313" key="3">
    <source>
        <dbReference type="Proteomes" id="UP000322181"/>
    </source>
</evidence>
<reference evidence="2 3" key="1">
    <citation type="submission" date="2019-09" db="EMBL/GenBank/DDBJ databases">
        <title>Draft genome sequence of various Type strains from the CCUG.</title>
        <authorList>
            <person name="Pineiro-Iglesias B."/>
            <person name="Tunovic T."/>
            <person name="Unosson C."/>
            <person name="Inganas E."/>
            <person name="Ohlen M."/>
            <person name="Cardew S."/>
            <person name="Jensie-Markopoulos S."/>
            <person name="Salva-Serra F."/>
            <person name="Jaen-Luchoro D."/>
            <person name="Karlsson R."/>
            <person name="Svensson-Stadler L."/>
            <person name="Chun J."/>
            <person name="Moore E."/>
        </authorList>
    </citation>
    <scope>NUCLEOTIDE SEQUENCE [LARGE SCALE GENOMIC DNA]</scope>
    <source>
        <strain evidence="2 3">CCUG 53682T</strain>
    </source>
</reference>
<dbReference type="EMBL" id="VXKB01000008">
    <property type="protein sequence ID" value="KAA8713009.1"/>
    <property type="molecule type" value="Genomic_DNA"/>
</dbReference>
<dbReference type="Gene3D" id="3.90.198.10">
    <property type="entry name" value="Replication Fork Single-Stranded Dna Binding Protein"/>
    <property type="match status" value="1"/>
</dbReference>
<evidence type="ECO:0000259" key="1">
    <source>
        <dbReference type="Pfam" id="PF08804"/>
    </source>
</evidence>
<evidence type="ECO:0000313" key="2">
    <source>
        <dbReference type="EMBL" id="KAA8713009.1"/>
    </source>
</evidence>
<organism evidence="2 3">
    <name type="scientific">Morganella psychrotolerans</name>
    <dbReference type="NCBI Taxonomy" id="368603"/>
    <lineage>
        <taxon>Bacteria</taxon>
        <taxon>Pseudomonadati</taxon>
        <taxon>Pseudomonadota</taxon>
        <taxon>Gammaproteobacteria</taxon>
        <taxon>Enterobacterales</taxon>
        <taxon>Morganellaceae</taxon>
        <taxon>Morganella</taxon>
    </lineage>
</organism>